<evidence type="ECO:0000313" key="2">
    <source>
        <dbReference type="Proteomes" id="UP000051952"/>
    </source>
</evidence>
<feature type="non-terminal residue" evidence="1">
    <location>
        <position position="1"/>
    </location>
</feature>
<dbReference type="AlphaFoldDB" id="A0A0S4JXA2"/>
<reference evidence="2" key="1">
    <citation type="submission" date="2015-09" db="EMBL/GenBank/DDBJ databases">
        <authorList>
            <consortium name="Pathogen Informatics"/>
        </authorList>
    </citation>
    <scope>NUCLEOTIDE SEQUENCE [LARGE SCALE GENOMIC DNA]</scope>
    <source>
        <strain evidence="2">Lake Konstanz</strain>
    </source>
</reference>
<evidence type="ECO:0000313" key="1">
    <source>
        <dbReference type="EMBL" id="CUG93211.1"/>
    </source>
</evidence>
<keyword evidence="2" id="KW-1185">Reference proteome</keyword>
<dbReference type="VEuPathDB" id="TriTrypDB:BSAL_41390"/>
<organism evidence="1 2">
    <name type="scientific">Bodo saltans</name>
    <name type="common">Flagellated protozoan</name>
    <dbReference type="NCBI Taxonomy" id="75058"/>
    <lineage>
        <taxon>Eukaryota</taxon>
        <taxon>Discoba</taxon>
        <taxon>Euglenozoa</taxon>
        <taxon>Kinetoplastea</taxon>
        <taxon>Metakinetoplastina</taxon>
        <taxon>Eubodonida</taxon>
        <taxon>Bodonidae</taxon>
        <taxon>Bodo</taxon>
    </lineage>
</organism>
<protein>
    <submittedName>
        <fullName evidence="1">Uncharacterized protein</fullName>
    </submittedName>
</protein>
<name>A0A0S4JXA2_BODSA</name>
<sequence length="113" mass="12353">TLALSTLAVACQVWYLFGSVVDGVELSALSQLLTAAAACDIIVAAVSMLKSLFDVVDVLRACRRHVKVMFPMLFWQALSSEPNEEGFGNKLLQRYHGLLLCTLGVQPLRQSNL</sequence>
<dbReference type="Proteomes" id="UP000051952">
    <property type="component" value="Unassembled WGS sequence"/>
</dbReference>
<accession>A0A0S4JXA2</accession>
<dbReference type="EMBL" id="CYKH01002129">
    <property type="protein sequence ID" value="CUG93211.1"/>
    <property type="molecule type" value="Genomic_DNA"/>
</dbReference>
<gene>
    <name evidence="1" type="ORF">BSAL_41390</name>
</gene>
<proteinExistence type="predicted"/>